<dbReference type="GO" id="GO:0010468">
    <property type="term" value="P:regulation of gene expression"/>
    <property type="evidence" value="ECO:0007669"/>
    <property type="project" value="UniProtKB-ARBA"/>
</dbReference>
<feature type="compositionally biased region" description="Polar residues" evidence="1">
    <location>
        <begin position="984"/>
        <end position="997"/>
    </location>
</feature>
<feature type="compositionally biased region" description="Acidic residues" evidence="1">
    <location>
        <begin position="1139"/>
        <end position="1152"/>
    </location>
</feature>
<dbReference type="GO" id="GO:0004407">
    <property type="term" value="F:histone deacetylase activity"/>
    <property type="evidence" value="ECO:0007669"/>
    <property type="project" value="TreeGrafter"/>
</dbReference>
<dbReference type="InterPro" id="IPR053244">
    <property type="entry name" value="HDAC_HD_type_1"/>
</dbReference>
<dbReference type="CDD" id="cd09998">
    <property type="entry name" value="HDAC_Hos3"/>
    <property type="match status" value="1"/>
</dbReference>
<accession>A0A194VYA6</accession>
<organism evidence="3 4">
    <name type="scientific">Cytospora mali</name>
    <name type="common">Apple Valsa canker fungus</name>
    <name type="synonym">Valsa mali</name>
    <dbReference type="NCBI Taxonomy" id="578113"/>
    <lineage>
        <taxon>Eukaryota</taxon>
        <taxon>Fungi</taxon>
        <taxon>Dikarya</taxon>
        <taxon>Ascomycota</taxon>
        <taxon>Pezizomycotina</taxon>
        <taxon>Sordariomycetes</taxon>
        <taxon>Sordariomycetidae</taxon>
        <taxon>Diaporthales</taxon>
        <taxon>Cytosporaceae</taxon>
        <taxon>Cytospora</taxon>
    </lineage>
</organism>
<feature type="domain" description="Histone deacetylase" evidence="2">
    <location>
        <begin position="263"/>
        <end position="589"/>
    </location>
</feature>
<feature type="region of interest" description="Disordered" evidence="1">
    <location>
        <begin position="109"/>
        <end position="152"/>
    </location>
</feature>
<dbReference type="InterPro" id="IPR000286">
    <property type="entry name" value="HDACs"/>
</dbReference>
<dbReference type="OrthoDB" id="5232919at2759"/>
<reference evidence="3" key="1">
    <citation type="submission" date="2014-12" db="EMBL/GenBank/DDBJ databases">
        <title>Genome Sequence of Valsa Canker Pathogens Uncovers a Specific Adaption of Colonization on Woody Bark.</title>
        <authorList>
            <person name="Yin Z."/>
            <person name="Liu H."/>
            <person name="Gao X."/>
            <person name="Li Z."/>
            <person name="Song N."/>
            <person name="Ke X."/>
            <person name="Dai Q."/>
            <person name="Wu Y."/>
            <person name="Sun Y."/>
            <person name="Xu J.-R."/>
            <person name="Kang Z.K."/>
            <person name="Wang L."/>
            <person name="Huang L."/>
        </authorList>
    </citation>
    <scope>NUCLEOTIDE SEQUENCE [LARGE SCALE GENOMIC DNA]</scope>
    <source>
        <strain evidence="3">03-8</strain>
    </source>
</reference>
<evidence type="ECO:0000313" key="3">
    <source>
        <dbReference type="EMBL" id="KUI68848.1"/>
    </source>
</evidence>
<evidence type="ECO:0000259" key="2">
    <source>
        <dbReference type="Pfam" id="PF00850"/>
    </source>
</evidence>
<protein>
    <submittedName>
        <fullName evidence="3">Histone deacetylase HOS3</fullName>
    </submittedName>
</protein>
<feature type="region of interest" description="Disordered" evidence="1">
    <location>
        <begin position="1114"/>
        <end position="1152"/>
    </location>
</feature>
<keyword evidence="4" id="KW-1185">Reference proteome</keyword>
<dbReference type="AlphaFoldDB" id="A0A194VYA6"/>
<feature type="region of interest" description="Disordered" evidence="1">
    <location>
        <begin position="750"/>
        <end position="1083"/>
    </location>
</feature>
<dbReference type="InterPro" id="IPR023801">
    <property type="entry name" value="His_deacetylse_dom"/>
</dbReference>
<dbReference type="PANTHER" id="PTHR47558:SF1">
    <property type="entry name" value="HISTONE DEACETYLASE HOS3"/>
    <property type="match status" value="1"/>
</dbReference>
<dbReference type="GO" id="GO:0005634">
    <property type="term" value="C:nucleus"/>
    <property type="evidence" value="ECO:0007669"/>
    <property type="project" value="TreeGrafter"/>
</dbReference>
<dbReference type="PANTHER" id="PTHR47558">
    <property type="entry name" value="HISTONE DEACETYLASE HOS3"/>
    <property type="match status" value="1"/>
</dbReference>
<dbReference type="Gene3D" id="3.40.800.20">
    <property type="entry name" value="Histone deacetylase domain"/>
    <property type="match status" value="1"/>
</dbReference>
<feature type="compositionally biased region" description="Polar residues" evidence="1">
    <location>
        <begin position="844"/>
        <end position="871"/>
    </location>
</feature>
<proteinExistence type="predicted"/>
<feature type="region of interest" description="Disordered" evidence="1">
    <location>
        <begin position="647"/>
        <end position="676"/>
    </location>
</feature>
<feature type="compositionally biased region" description="Polar residues" evidence="1">
    <location>
        <begin position="659"/>
        <end position="675"/>
    </location>
</feature>
<feature type="compositionally biased region" description="Pro residues" evidence="1">
    <location>
        <begin position="140"/>
        <end position="149"/>
    </location>
</feature>
<gene>
    <name evidence="3" type="ORF">VM1G_04170</name>
</gene>
<feature type="compositionally biased region" description="Low complexity" evidence="1">
    <location>
        <begin position="886"/>
        <end position="902"/>
    </location>
</feature>
<evidence type="ECO:0000256" key="1">
    <source>
        <dbReference type="SAM" id="MobiDB-lite"/>
    </source>
</evidence>
<dbReference type="PRINTS" id="PR01270">
    <property type="entry name" value="HDASUPER"/>
</dbReference>
<dbReference type="Pfam" id="PF00850">
    <property type="entry name" value="Hist_deacetyl"/>
    <property type="match status" value="1"/>
</dbReference>
<feature type="compositionally biased region" description="Polar residues" evidence="1">
    <location>
        <begin position="1"/>
        <end position="17"/>
    </location>
</feature>
<feature type="compositionally biased region" description="Polar residues" evidence="1">
    <location>
        <begin position="1052"/>
        <end position="1061"/>
    </location>
</feature>
<name>A0A194VYA6_CYTMA</name>
<dbReference type="FunFam" id="3.40.800.20:FF:000011">
    <property type="entry name" value="Histone deacetylase HOS3"/>
    <property type="match status" value="1"/>
</dbReference>
<feature type="compositionally biased region" description="Basic and acidic residues" evidence="1">
    <location>
        <begin position="293"/>
        <end position="310"/>
    </location>
</feature>
<dbReference type="EMBL" id="CM003101">
    <property type="protein sequence ID" value="KUI68848.1"/>
    <property type="molecule type" value="Genomic_DNA"/>
</dbReference>
<dbReference type="Proteomes" id="UP000078559">
    <property type="component" value="Chromosome 4"/>
</dbReference>
<feature type="compositionally biased region" description="Low complexity" evidence="1">
    <location>
        <begin position="26"/>
        <end position="40"/>
    </location>
</feature>
<dbReference type="InterPro" id="IPR037138">
    <property type="entry name" value="His_deacetylse_dom_sf"/>
</dbReference>
<sequence length="1152" mass="124178">MSSPNSQSTPSRRISINKTRESDGELLQSLGQLSLSISPSAAHPLPARSPRSPNPTPGRPSSSYRPAVDRSPSALSMRASSHSSFNGASSNGRESRAGTPTLLRKASMNSLHSATGAGTARRSSSANIMPPTPSKATASPDPPRPPPPTANAIARTHFRGELELLHGEESSRNADTLVVLHDSCYGHRFSRPRTSRAALNTIVERPERIKACVLGVAAAYVLLGERHADGAYAPHPSSNPATIPWIPFRIQKSTRRVPLLSPAVTNVHGTKWMEELKAMCDSAEAKLATGGKELQRPEMNRGPDEEEPKKLHEGDLYLCSESLEALESSLGAVCDAVDAVFKDDGPKRAFVAVRPPGHHCSASYPSGFCWINNVHVGIMHAILGHGLTHAAIIDIDLHHGDGSQQIAWQHNSRGVGLNKNAAYWKKTSIGYFSLHDINSYPCEMGDEEKVKNASLCIENAHGQHVWNVHLEPWETEAEFWKLYENRYSVLLEKARKFLKAQTDRLRSANQTSKAAIFLSAGFDASEWEGAGMQRHSVTVPTGFYARIAQDVAKIAEEEGTSVHGRLISVLEGGYSNRALTSGVLSHISGLAGSDPALTGPQNELDSDIAGRTGSVGDRRNSLELKLRPHPYDHSWWNSEELERLESGVVASPPPPKVSRNITPGNYSSPTHSSTAKMVDSARLRRQASMNGLLPPRPPTPPPPEVPWNVAAHGLCAVLVPTDRATTSCRPEDLSAEATRIRRDRQMALEGILPEEDDKSTPVPPPPAPSRMSLRERKPTNYFQGEDDLGKNRRKTVAGTSVLASEKGGSRSNTPQPNGRAHTRQGRRLSAASTITESLDGESVFSDSMSERPMTSMTERPETSMSVRTTTGGPLAVKKTRTANTNKKGAPKAPRAKNPAAIATKSGSRPSSPVRAPKASQYPADKAGNDLDKITSGIKKITLLTKQQKEARARGESAVSSPARVAPEDAKDTPLPPSTPDRLEQQPSSPHGTMSQARLPQEIPLPADNENTTMRPPPSAPSSATPDLFISYQPEGPTPTIVSSQEPLKWLPPNTSTPSPVKQQADRAMVTPSPTKQGFPTMLTPSPVKQADLAGMVSPSLMRRADLPTFTATSQIPFAPRTPSAQPLAVKSPAAKSESIQDEAIWEVPETPE</sequence>
<feature type="compositionally biased region" description="Low complexity" evidence="1">
    <location>
        <begin position="70"/>
        <end position="92"/>
    </location>
</feature>
<dbReference type="SUPFAM" id="SSF52768">
    <property type="entry name" value="Arginase/deacetylase"/>
    <property type="match status" value="1"/>
</dbReference>
<dbReference type="SMR" id="A0A194VYA6"/>
<feature type="region of interest" description="Disordered" evidence="1">
    <location>
        <begin position="1"/>
        <end position="97"/>
    </location>
</feature>
<dbReference type="InterPro" id="IPR023696">
    <property type="entry name" value="Ureohydrolase_dom_sf"/>
</dbReference>
<feature type="region of interest" description="Disordered" evidence="1">
    <location>
        <begin position="289"/>
        <end position="310"/>
    </location>
</feature>
<evidence type="ECO:0000313" key="4">
    <source>
        <dbReference type="Proteomes" id="UP000078559"/>
    </source>
</evidence>